<sequence>MKFKAQEEWGEYEQRNNHFNIPPSDELDHTWRKLLEARNILLTPEEVQSLGANTTDRLRTTTGHYVAVLGPYHQLHCVNIIRRLIHWDYYGPRMTKEQQEAFIWKQHHSDHCLEVLRQSIMCNAYPSFYLGEWVADSYEMISKELRTGGKSQCVDWDSLDDWAHSRALDRDHVKLRPGPYERKHGKDERPKSDIIRDIY</sequence>
<dbReference type="Proteomes" id="UP000244855">
    <property type="component" value="Unassembled WGS sequence"/>
</dbReference>
<evidence type="ECO:0000313" key="4">
    <source>
        <dbReference type="Proteomes" id="UP000244855"/>
    </source>
</evidence>
<name>A0A2V1DNC9_9PLEO</name>
<evidence type="ECO:0000313" key="3">
    <source>
        <dbReference type="EMBL" id="PVH99722.1"/>
    </source>
</evidence>
<accession>A0A2V1DNC9</accession>
<dbReference type="PANTHER" id="PTHR33365:SF7">
    <property type="entry name" value="TAT PATHWAY SIGNAL SEQUENCE"/>
    <property type="match status" value="1"/>
</dbReference>
<evidence type="ECO:0008006" key="5">
    <source>
        <dbReference type="Google" id="ProtNLM"/>
    </source>
</evidence>
<comment type="similarity">
    <text evidence="1">Belongs to the ustYa family.</text>
</comment>
<gene>
    <name evidence="3" type="ORF">DM02DRAFT_528435</name>
</gene>
<reference evidence="3 4" key="1">
    <citation type="journal article" date="2018" name="Sci. Rep.">
        <title>Comparative genomics provides insights into the lifestyle and reveals functional heterogeneity of dark septate endophytic fungi.</title>
        <authorList>
            <person name="Knapp D.G."/>
            <person name="Nemeth J.B."/>
            <person name="Barry K."/>
            <person name="Hainaut M."/>
            <person name="Henrissat B."/>
            <person name="Johnson J."/>
            <person name="Kuo A."/>
            <person name="Lim J.H.P."/>
            <person name="Lipzen A."/>
            <person name="Nolan M."/>
            <person name="Ohm R.A."/>
            <person name="Tamas L."/>
            <person name="Grigoriev I.V."/>
            <person name="Spatafora J.W."/>
            <person name="Nagy L.G."/>
            <person name="Kovacs G.M."/>
        </authorList>
    </citation>
    <scope>NUCLEOTIDE SEQUENCE [LARGE SCALE GENOMIC DNA]</scope>
    <source>
        <strain evidence="3 4">DSE2036</strain>
    </source>
</reference>
<evidence type="ECO:0000256" key="1">
    <source>
        <dbReference type="ARBA" id="ARBA00035112"/>
    </source>
</evidence>
<dbReference type="GO" id="GO:0043386">
    <property type="term" value="P:mycotoxin biosynthetic process"/>
    <property type="evidence" value="ECO:0007669"/>
    <property type="project" value="InterPro"/>
</dbReference>
<dbReference type="PANTHER" id="PTHR33365">
    <property type="entry name" value="YALI0B05434P"/>
    <property type="match status" value="1"/>
</dbReference>
<evidence type="ECO:0000256" key="2">
    <source>
        <dbReference type="SAM" id="MobiDB-lite"/>
    </source>
</evidence>
<keyword evidence="4" id="KW-1185">Reference proteome</keyword>
<dbReference type="STRING" id="97972.A0A2V1DNC9"/>
<protein>
    <recommendedName>
        <fullName evidence="5">Tat pathway signal sequence</fullName>
    </recommendedName>
</protein>
<dbReference type="InterPro" id="IPR021765">
    <property type="entry name" value="UstYa-like"/>
</dbReference>
<organism evidence="3 4">
    <name type="scientific">Periconia macrospinosa</name>
    <dbReference type="NCBI Taxonomy" id="97972"/>
    <lineage>
        <taxon>Eukaryota</taxon>
        <taxon>Fungi</taxon>
        <taxon>Dikarya</taxon>
        <taxon>Ascomycota</taxon>
        <taxon>Pezizomycotina</taxon>
        <taxon>Dothideomycetes</taxon>
        <taxon>Pleosporomycetidae</taxon>
        <taxon>Pleosporales</taxon>
        <taxon>Massarineae</taxon>
        <taxon>Periconiaceae</taxon>
        <taxon>Periconia</taxon>
    </lineage>
</organism>
<dbReference type="EMBL" id="KZ805386">
    <property type="protein sequence ID" value="PVH99722.1"/>
    <property type="molecule type" value="Genomic_DNA"/>
</dbReference>
<feature type="region of interest" description="Disordered" evidence="2">
    <location>
        <begin position="176"/>
        <end position="199"/>
    </location>
</feature>
<dbReference type="OrthoDB" id="3687641at2759"/>
<dbReference type="Pfam" id="PF11807">
    <property type="entry name" value="UstYa"/>
    <property type="match status" value="1"/>
</dbReference>
<dbReference type="AlphaFoldDB" id="A0A2V1DNC9"/>
<proteinExistence type="inferred from homology"/>